<evidence type="ECO:0000256" key="5">
    <source>
        <dbReference type="ARBA" id="ARBA00023136"/>
    </source>
</evidence>
<keyword evidence="8" id="KW-1185">Reference proteome</keyword>
<sequence>MRPSILQLYPVVALVVLAGATLWLERVTRDEDGAARTEQRRAPDFIAEQTRLVSFGADGQQRYELLADRITNYPLSGITALDRPRLRYDSEGRELRITAQSGEIHEGGSEVLLSGDVRVHRAAAAGSPAMSFASETLKVWPDDERAETSDPVILTQGKTTAHAGGLKSDNIFGTLDLLDGVTVLMPRTSRTQP</sequence>
<evidence type="ECO:0000256" key="3">
    <source>
        <dbReference type="ARBA" id="ARBA00022692"/>
    </source>
</evidence>
<name>A0ABX1MXR8_9RHOO</name>
<evidence type="ECO:0000256" key="1">
    <source>
        <dbReference type="ARBA" id="ARBA00022475"/>
    </source>
</evidence>
<keyword evidence="3 6" id="KW-0812">Transmembrane</keyword>
<dbReference type="PANTHER" id="PTHR37481:SF1">
    <property type="entry name" value="LIPOPOLYSACCHARIDE EXPORT SYSTEM PROTEIN LPTC"/>
    <property type="match status" value="1"/>
</dbReference>
<proteinExistence type="predicted"/>
<organism evidence="7 8">
    <name type="scientific">Aromatoleum buckelii</name>
    <dbReference type="NCBI Taxonomy" id="200254"/>
    <lineage>
        <taxon>Bacteria</taxon>
        <taxon>Pseudomonadati</taxon>
        <taxon>Pseudomonadota</taxon>
        <taxon>Betaproteobacteria</taxon>
        <taxon>Rhodocyclales</taxon>
        <taxon>Rhodocyclaceae</taxon>
        <taxon>Aromatoleum</taxon>
    </lineage>
</organism>
<evidence type="ECO:0000313" key="7">
    <source>
        <dbReference type="EMBL" id="NMF92765.1"/>
    </source>
</evidence>
<dbReference type="PANTHER" id="PTHR37481">
    <property type="entry name" value="LIPOPOLYSACCHARIDE EXPORT SYSTEM PROTEIN LPTC"/>
    <property type="match status" value="1"/>
</dbReference>
<accession>A0ABX1MXR8</accession>
<protein>
    <submittedName>
        <fullName evidence="7">LPS export ABC transporter periplasmic protein LptC</fullName>
    </submittedName>
</protein>
<keyword evidence="5 6" id="KW-0472">Membrane</keyword>
<evidence type="ECO:0000256" key="6">
    <source>
        <dbReference type="SAM" id="Phobius"/>
    </source>
</evidence>
<evidence type="ECO:0000313" key="8">
    <source>
        <dbReference type="Proteomes" id="UP000601990"/>
    </source>
</evidence>
<keyword evidence="1" id="KW-1003">Cell membrane</keyword>
<evidence type="ECO:0000256" key="2">
    <source>
        <dbReference type="ARBA" id="ARBA00022519"/>
    </source>
</evidence>
<evidence type="ECO:0000256" key="4">
    <source>
        <dbReference type="ARBA" id="ARBA00022989"/>
    </source>
</evidence>
<dbReference type="Proteomes" id="UP000601990">
    <property type="component" value="Unassembled WGS sequence"/>
</dbReference>
<dbReference type="NCBIfam" id="TIGR04409">
    <property type="entry name" value="LptC_YrbK"/>
    <property type="match status" value="1"/>
</dbReference>
<dbReference type="InterPro" id="IPR010664">
    <property type="entry name" value="LipoPS_assembly_LptC-rel"/>
</dbReference>
<dbReference type="InterPro" id="IPR026265">
    <property type="entry name" value="LptC"/>
</dbReference>
<dbReference type="EMBL" id="WTVH01000007">
    <property type="protein sequence ID" value="NMF92765.1"/>
    <property type="molecule type" value="Genomic_DNA"/>
</dbReference>
<dbReference type="Gene3D" id="2.60.450.10">
    <property type="entry name" value="Lipopolysaccharide (LPS) transport protein A like domain"/>
    <property type="match status" value="1"/>
</dbReference>
<comment type="caution">
    <text evidence="7">The sequence shown here is derived from an EMBL/GenBank/DDBJ whole genome shotgun (WGS) entry which is preliminary data.</text>
</comment>
<gene>
    <name evidence="7" type="primary">lptC</name>
    <name evidence="7" type="ORF">GO608_05420</name>
</gene>
<keyword evidence="2" id="KW-0997">Cell inner membrane</keyword>
<dbReference type="Pfam" id="PF06835">
    <property type="entry name" value="LptC"/>
    <property type="match status" value="1"/>
</dbReference>
<reference evidence="7" key="1">
    <citation type="submission" date="2019-12" db="EMBL/GenBank/DDBJ databases">
        <title>Comparative genomics gives insights into the taxonomy of the Azoarcus-Aromatoleum group and reveals separate origins of nif in the plant-associated Azoarcus and non-plant-associated Aromatoleum sub-groups.</title>
        <authorList>
            <person name="Lafos M."/>
            <person name="Maluk M."/>
            <person name="Batista M."/>
            <person name="Junghare M."/>
            <person name="Carmona M."/>
            <person name="Faoro H."/>
            <person name="Cruz L.M."/>
            <person name="Battistoni F."/>
            <person name="De Souza E."/>
            <person name="Pedrosa F."/>
            <person name="Chen W.-M."/>
            <person name="Poole P.S."/>
            <person name="Dixon R.A."/>
            <person name="James E.K."/>
        </authorList>
    </citation>
    <scope>NUCLEOTIDE SEQUENCE</scope>
    <source>
        <strain evidence="7">U120</strain>
    </source>
</reference>
<dbReference type="InterPro" id="IPR052363">
    <property type="entry name" value="LPS_export_LptC"/>
</dbReference>
<feature type="transmembrane region" description="Helical" evidence="6">
    <location>
        <begin position="6"/>
        <end position="24"/>
    </location>
</feature>
<keyword evidence="4 6" id="KW-1133">Transmembrane helix</keyword>
<dbReference type="RefSeq" id="WP_169198062.1">
    <property type="nucleotide sequence ID" value="NZ_WTVH02000010.1"/>
</dbReference>